<dbReference type="InterPro" id="IPR036390">
    <property type="entry name" value="WH_DNA-bd_sf"/>
</dbReference>
<proteinExistence type="predicted"/>
<evidence type="ECO:0000313" key="3">
    <source>
        <dbReference type="Proteomes" id="UP000324298"/>
    </source>
</evidence>
<dbReference type="AlphaFoldDB" id="A0A5A9XF49"/>
<comment type="caution">
    <text evidence="2">The sequence shown here is derived from an EMBL/GenBank/DDBJ whole genome shotgun (WGS) entry which is preliminary data.</text>
</comment>
<dbReference type="Pfam" id="PF12802">
    <property type="entry name" value="MarR_2"/>
    <property type="match status" value="1"/>
</dbReference>
<dbReference type="InterPro" id="IPR000835">
    <property type="entry name" value="HTH_MarR-typ"/>
</dbReference>
<dbReference type="RefSeq" id="WP_149307485.1">
    <property type="nucleotide sequence ID" value="NZ_SRSD01000005.1"/>
</dbReference>
<dbReference type="SMART" id="SM00347">
    <property type="entry name" value="HTH_MARR"/>
    <property type="match status" value="1"/>
</dbReference>
<dbReference type="PANTHER" id="PTHR33164:SF99">
    <property type="entry name" value="MARR FAMILY REGULATORY PROTEIN"/>
    <property type="match status" value="1"/>
</dbReference>
<dbReference type="InterPro" id="IPR039422">
    <property type="entry name" value="MarR/SlyA-like"/>
</dbReference>
<organism evidence="2 3">
    <name type="scientific">Oryzomonas rubra</name>
    <dbReference type="NCBI Taxonomy" id="2509454"/>
    <lineage>
        <taxon>Bacteria</taxon>
        <taxon>Pseudomonadati</taxon>
        <taxon>Thermodesulfobacteriota</taxon>
        <taxon>Desulfuromonadia</taxon>
        <taxon>Geobacterales</taxon>
        <taxon>Geobacteraceae</taxon>
        <taxon>Oryzomonas</taxon>
    </lineage>
</organism>
<keyword evidence="3" id="KW-1185">Reference proteome</keyword>
<protein>
    <submittedName>
        <fullName evidence="2">MarR family transcriptional regulator</fullName>
    </submittedName>
</protein>
<dbReference type="SUPFAM" id="SSF46785">
    <property type="entry name" value="Winged helix' DNA-binding domain"/>
    <property type="match status" value="1"/>
</dbReference>
<dbReference type="Gene3D" id="1.10.10.10">
    <property type="entry name" value="Winged helix-like DNA-binding domain superfamily/Winged helix DNA-binding domain"/>
    <property type="match status" value="1"/>
</dbReference>
<dbReference type="Proteomes" id="UP000324298">
    <property type="component" value="Unassembled WGS sequence"/>
</dbReference>
<evidence type="ECO:0000259" key="1">
    <source>
        <dbReference type="PROSITE" id="PS50995"/>
    </source>
</evidence>
<evidence type="ECO:0000313" key="2">
    <source>
        <dbReference type="EMBL" id="KAA0891787.1"/>
    </source>
</evidence>
<gene>
    <name evidence="2" type="ORF">ET418_10150</name>
</gene>
<dbReference type="GO" id="GO:0003700">
    <property type="term" value="F:DNA-binding transcription factor activity"/>
    <property type="evidence" value="ECO:0007669"/>
    <property type="project" value="InterPro"/>
</dbReference>
<reference evidence="2 3" key="1">
    <citation type="submission" date="2019-04" db="EMBL/GenBank/DDBJ databases">
        <title>Geobacter ruber sp. nov., ferric-reducing bacteria isolated from paddy soil.</title>
        <authorList>
            <person name="Xu Z."/>
            <person name="Masuda Y."/>
            <person name="Itoh H."/>
            <person name="Senoo K."/>
        </authorList>
    </citation>
    <scope>NUCLEOTIDE SEQUENCE [LARGE SCALE GENOMIC DNA]</scope>
    <source>
        <strain evidence="2 3">Red88</strain>
    </source>
</reference>
<dbReference type="EMBL" id="SRSD01000005">
    <property type="protein sequence ID" value="KAA0891787.1"/>
    <property type="molecule type" value="Genomic_DNA"/>
</dbReference>
<accession>A0A5A9XF49</accession>
<name>A0A5A9XF49_9BACT</name>
<dbReference type="PROSITE" id="PS50995">
    <property type="entry name" value="HTH_MARR_2"/>
    <property type="match status" value="1"/>
</dbReference>
<dbReference type="GO" id="GO:0006950">
    <property type="term" value="P:response to stress"/>
    <property type="evidence" value="ECO:0007669"/>
    <property type="project" value="TreeGrafter"/>
</dbReference>
<dbReference type="OrthoDB" id="5511415at2"/>
<dbReference type="PANTHER" id="PTHR33164">
    <property type="entry name" value="TRANSCRIPTIONAL REGULATOR, MARR FAMILY"/>
    <property type="match status" value="1"/>
</dbReference>
<dbReference type="InterPro" id="IPR011991">
    <property type="entry name" value="ArsR-like_HTH"/>
</dbReference>
<dbReference type="InterPro" id="IPR036388">
    <property type="entry name" value="WH-like_DNA-bd_sf"/>
</dbReference>
<dbReference type="CDD" id="cd00090">
    <property type="entry name" value="HTH_ARSR"/>
    <property type="match status" value="1"/>
</dbReference>
<feature type="domain" description="HTH marR-type" evidence="1">
    <location>
        <begin position="12"/>
        <end position="149"/>
    </location>
</feature>
<sequence>MTINHTNHTPGGTNFTKLILEAFRLNGALIAAGDQLVDDLGLTSARWQVLGALCESPATVAEIARRMGLTRQNVQRIADCLATGGFVTTSANPAHRRAKLYSLTPHGTTVMEEVNHRQAEWANRIADGIGPTQLTEAVSLMTVLTERLGHDLPRRK</sequence>